<evidence type="ECO:0000313" key="1">
    <source>
        <dbReference type="EMBL" id="CAD2133267.1"/>
    </source>
</evidence>
<name>A0A6V7TSJ6_MELEN</name>
<reference evidence="1 2" key="1">
    <citation type="submission" date="2020-08" db="EMBL/GenBank/DDBJ databases">
        <authorList>
            <person name="Koutsovoulos G."/>
            <person name="Danchin GJ E."/>
        </authorList>
    </citation>
    <scope>NUCLEOTIDE SEQUENCE [LARGE SCALE GENOMIC DNA]</scope>
</reference>
<sequence length="66" mass="7912">MKAKKTFQIHHITYDGSKVSTELKWCQKLKFGRLCSKNYLENFPRLEVRRSKKLSSTRLKIRVAWV</sequence>
<dbReference type="EMBL" id="CAJEWN010000013">
    <property type="protein sequence ID" value="CAD2133267.1"/>
    <property type="molecule type" value="Genomic_DNA"/>
</dbReference>
<protein>
    <submittedName>
        <fullName evidence="1">Uncharacterized protein</fullName>
    </submittedName>
</protein>
<dbReference type="Proteomes" id="UP000580250">
    <property type="component" value="Unassembled WGS sequence"/>
</dbReference>
<evidence type="ECO:0000313" key="2">
    <source>
        <dbReference type="Proteomes" id="UP000580250"/>
    </source>
</evidence>
<dbReference type="AlphaFoldDB" id="A0A6V7TSJ6"/>
<accession>A0A6V7TSJ6</accession>
<comment type="caution">
    <text evidence="1">The sequence shown here is derived from an EMBL/GenBank/DDBJ whole genome shotgun (WGS) entry which is preliminary data.</text>
</comment>
<proteinExistence type="predicted"/>
<gene>
    <name evidence="1" type="ORF">MENT_LOCUS3951</name>
</gene>
<organism evidence="1 2">
    <name type="scientific">Meloidogyne enterolobii</name>
    <name type="common">Root-knot nematode worm</name>
    <name type="synonym">Meloidogyne mayaguensis</name>
    <dbReference type="NCBI Taxonomy" id="390850"/>
    <lineage>
        <taxon>Eukaryota</taxon>
        <taxon>Metazoa</taxon>
        <taxon>Ecdysozoa</taxon>
        <taxon>Nematoda</taxon>
        <taxon>Chromadorea</taxon>
        <taxon>Rhabditida</taxon>
        <taxon>Tylenchina</taxon>
        <taxon>Tylenchomorpha</taxon>
        <taxon>Tylenchoidea</taxon>
        <taxon>Meloidogynidae</taxon>
        <taxon>Meloidogyninae</taxon>
        <taxon>Meloidogyne</taxon>
    </lineage>
</organism>